<feature type="active site" description="Schiff-base intermediate with substrate" evidence="4">
    <location>
        <position position="164"/>
    </location>
</feature>
<evidence type="ECO:0000313" key="7">
    <source>
        <dbReference type="Proteomes" id="UP000317835"/>
    </source>
</evidence>
<dbReference type="GO" id="GO:0008840">
    <property type="term" value="F:4-hydroxy-tetrahydrodipicolinate synthase activity"/>
    <property type="evidence" value="ECO:0007669"/>
    <property type="project" value="TreeGrafter"/>
</dbReference>
<dbReference type="AlphaFoldDB" id="A0A518HAE9"/>
<dbReference type="Pfam" id="PF00701">
    <property type="entry name" value="DHDPS"/>
    <property type="match status" value="1"/>
</dbReference>
<proteinExistence type="inferred from homology"/>
<dbReference type="Gene3D" id="3.20.20.70">
    <property type="entry name" value="Aldolase class I"/>
    <property type="match status" value="1"/>
</dbReference>
<feature type="binding site" evidence="5">
    <location>
        <position position="207"/>
    </location>
    <ligand>
        <name>pyruvate</name>
        <dbReference type="ChEBI" id="CHEBI:15361"/>
    </ligand>
</feature>
<dbReference type="SUPFAM" id="SSF51569">
    <property type="entry name" value="Aldolase"/>
    <property type="match status" value="1"/>
</dbReference>
<evidence type="ECO:0000256" key="1">
    <source>
        <dbReference type="ARBA" id="ARBA00007592"/>
    </source>
</evidence>
<evidence type="ECO:0000256" key="2">
    <source>
        <dbReference type="ARBA" id="ARBA00023239"/>
    </source>
</evidence>
<keyword evidence="7" id="KW-1185">Reference proteome</keyword>
<evidence type="ECO:0000256" key="3">
    <source>
        <dbReference type="PIRNR" id="PIRNR001365"/>
    </source>
</evidence>
<dbReference type="PANTHER" id="PTHR12128">
    <property type="entry name" value="DIHYDRODIPICOLINATE SYNTHASE"/>
    <property type="match status" value="1"/>
</dbReference>
<dbReference type="InterPro" id="IPR002220">
    <property type="entry name" value="DapA-like"/>
</dbReference>
<reference evidence="6 7" key="1">
    <citation type="submission" date="2019-02" db="EMBL/GenBank/DDBJ databases">
        <title>Deep-cultivation of Planctomycetes and their phenomic and genomic characterization uncovers novel biology.</title>
        <authorList>
            <person name="Wiegand S."/>
            <person name="Jogler M."/>
            <person name="Boedeker C."/>
            <person name="Pinto D."/>
            <person name="Vollmers J."/>
            <person name="Rivas-Marin E."/>
            <person name="Kohn T."/>
            <person name="Peeters S.H."/>
            <person name="Heuer A."/>
            <person name="Rast P."/>
            <person name="Oberbeckmann S."/>
            <person name="Bunk B."/>
            <person name="Jeske O."/>
            <person name="Meyerdierks A."/>
            <person name="Storesund J.E."/>
            <person name="Kallscheuer N."/>
            <person name="Luecker S."/>
            <person name="Lage O.M."/>
            <person name="Pohl T."/>
            <person name="Merkel B.J."/>
            <person name="Hornburger P."/>
            <person name="Mueller R.-W."/>
            <person name="Bruemmer F."/>
            <person name="Labrenz M."/>
            <person name="Spormann A.M."/>
            <person name="Op den Camp H."/>
            <person name="Overmann J."/>
            <person name="Amann R."/>
            <person name="Jetten M.S.M."/>
            <person name="Mascher T."/>
            <person name="Medema M.H."/>
            <person name="Devos D.P."/>
            <person name="Kaster A.-K."/>
            <person name="Ovreas L."/>
            <person name="Rohde M."/>
            <person name="Galperin M.Y."/>
            <person name="Jogler C."/>
        </authorList>
    </citation>
    <scope>NUCLEOTIDE SEQUENCE [LARGE SCALE GENOMIC DNA]</scope>
    <source>
        <strain evidence="6 7">ElP</strain>
    </source>
</reference>
<dbReference type="KEGG" id="tpla:ElP_57700"/>
<organism evidence="6 7">
    <name type="scientific">Tautonia plasticadhaerens</name>
    <dbReference type="NCBI Taxonomy" id="2527974"/>
    <lineage>
        <taxon>Bacteria</taxon>
        <taxon>Pseudomonadati</taxon>
        <taxon>Planctomycetota</taxon>
        <taxon>Planctomycetia</taxon>
        <taxon>Isosphaerales</taxon>
        <taxon>Isosphaeraceae</taxon>
        <taxon>Tautonia</taxon>
    </lineage>
</organism>
<dbReference type="OrthoDB" id="9782828at2"/>
<dbReference type="EMBL" id="CP036426">
    <property type="protein sequence ID" value="QDV37823.1"/>
    <property type="molecule type" value="Genomic_DNA"/>
</dbReference>
<dbReference type="InterPro" id="IPR013785">
    <property type="entry name" value="Aldolase_TIM"/>
</dbReference>
<dbReference type="GO" id="GO:0008747">
    <property type="term" value="F:N-acetylneuraminate lyase activity"/>
    <property type="evidence" value="ECO:0007669"/>
    <property type="project" value="UniProtKB-EC"/>
</dbReference>
<dbReference type="PANTHER" id="PTHR12128:SF66">
    <property type="entry name" value="4-HYDROXY-2-OXOGLUTARATE ALDOLASE, MITOCHONDRIAL"/>
    <property type="match status" value="1"/>
</dbReference>
<gene>
    <name evidence="6" type="primary">nanA</name>
    <name evidence="6" type="ORF">ElP_57700</name>
</gene>
<name>A0A518HAE9_9BACT</name>
<keyword evidence="2 3" id="KW-0456">Lyase</keyword>
<feature type="binding site" evidence="5">
    <location>
        <position position="49"/>
    </location>
    <ligand>
        <name>pyruvate</name>
        <dbReference type="ChEBI" id="CHEBI:15361"/>
    </ligand>
</feature>
<dbReference type="Proteomes" id="UP000317835">
    <property type="component" value="Chromosome"/>
</dbReference>
<accession>A0A518HAE9</accession>
<comment type="similarity">
    <text evidence="1 3">Belongs to the DapA family.</text>
</comment>
<dbReference type="SMART" id="SM01130">
    <property type="entry name" value="DHDPS"/>
    <property type="match status" value="1"/>
</dbReference>
<evidence type="ECO:0000256" key="5">
    <source>
        <dbReference type="PIRSR" id="PIRSR001365-2"/>
    </source>
</evidence>
<sequence length="305" mass="33205">MELPHLHGIVPPLASPVGPDDAIDAAALRKLAGFLIDSGVHGLWVMGTTARFDLITDADARTAAETVVEVNAGRVPLVLNVSDMGTRRTLERASRHDDLPFDYYAALPPWYQPFSGGEVMGYFYALADALARPLVIYNAPWVCNQLSFDQIRTLAEHPRIVGVKDVNPSLFRTQDWTVPARRERDFTYLHGSDLIGTSTALGADGFVPAIGNAFPELTVALWDAARGGDEARAFRLQNQLTRLARALSFGGMLACLEACCRHRGLLDRMLPCPMASLDPEATRRVVRAIEEAGFLPEPAPEGVSA</sequence>
<evidence type="ECO:0000313" key="6">
    <source>
        <dbReference type="EMBL" id="QDV37823.1"/>
    </source>
</evidence>
<dbReference type="PIRSF" id="PIRSF001365">
    <property type="entry name" value="DHDPS"/>
    <property type="match status" value="1"/>
</dbReference>
<dbReference type="RefSeq" id="WP_145275871.1">
    <property type="nucleotide sequence ID" value="NZ_CP036426.1"/>
</dbReference>
<dbReference type="EC" id="4.1.3.3" evidence="6"/>
<feature type="active site" description="Proton donor/acceptor" evidence="4">
    <location>
        <position position="137"/>
    </location>
</feature>
<dbReference type="CDD" id="cd00408">
    <property type="entry name" value="DHDPS-like"/>
    <property type="match status" value="1"/>
</dbReference>
<protein>
    <submittedName>
        <fullName evidence="6">N-acetylneuraminate lyase</fullName>
        <ecNumber evidence="6">4.1.3.3</ecNumber>
    </submittedName>
</protein>
<evidence type="ECO:0000256" key="4">
    <source>
        <dbReference type="PIRSR" id="PIRSR001365-1"/>
    </source>
</evidence>